<dbReference type="Pfam" id="PF02424">
    <property type="entry name" value="ApbE"/>
    <property type="match status" value="1"/>
</dbReference>
<feature type="signal peptide" evidence="12">
    <location>
        <begin position="1"/>
        <end position="23"/>
    </location>
</feature>
<feature type="binding site" evidence="11">
    <location>
        <position position="273"/>
    </location>
    <ligand>
        <name>Mg(2+)</name>
        <dbReference type="ChEBI" id="CHEBI:18420"/>
    </ligand>
</feature>
<keyword evidence="6 10" id="KW-0274">FAD</keyword>
<feature type="binding site" evidence="11">
    <location>
        <position position="165"/>
    </location>
    <ligand>
        <name>Mg(2+)</name>
        <dbReference type="ChEBI" id="CHEBI:18420"/>
    </ligand>
</feature>
<evidence type="ECO:0000256" key="9">
    <source>
        <dbReference type="ARBA" id="ARBA00048540"/>
    </source>
</evidence>
<dbReference type="GO" id="GO:0016740">
    <property type="term" value="F:transferase activity"/>
    <property type="evidence" value="ECO:0007669"/>
    <property type="project" value="UniProtKB-UniRule"/>
</dbReference>
<dbReference type="InterPro" id="IPR024932">
    <property type="entry name" value="ApbE"/>
</dbReference>
<keyword evidence="12" id="KW-0732">Signal</keyword>
<proteinExistence type="inferred from homology"/>
<comment type="caution">
    <text evidence="13">The sequence shown here is derived from an EMBL/GenBank/DDBJ whole genome shotgun (WGS) entry which is preliminary data.</text>
</comment>
<evidence type="ECO:0000256" key="7">
    <source>
        <dbReference type="ARBA" id="ARBA00022842"/>
    </source>
</evidence>
<dbReference type="EMBL" id="QCYH01000001">
    <property type="protein sequence ID" value="PVA11690.1"/>
    <property type="molecule type" value="Genomic_DNA"/>
</dbReference>
<dbReference type="PROSITE" id="PS51318">
    <property type="entry name" value="TAT"/>
    <property type="match status" value="1"/>
</dbReference>
<accession>A0A2T7GB86</accession>
<evidence type="ECO:0000256" key="8">
    <source>
        <dbReference type="ARBA" id="ARBA00031306"/>
    </source>
</evidence>
<keyword evidence="14" id="KW-1185">Reference proteome</keyword>
<evidence type="ECO:0000256" key="4">
    <source>
        <dbReference type="ARBA" id="ARBA00022679"/>
    </source>
</evidence>
<name>A0A2T7GB86_9RHOB</name>
<evidence type="ECO:0000256" key="12">
    <source>
        <dbReference type="SAM" id="SignalP"/>
    </source>
</evidence>
<evidence type="ECO:0000256" key="2">
    <source>
        <dbReference type="ARBA" id="ARBA00016337"/>
    </source>
</evidence>
<evidence type="ECO:0000256" key="1">
    <source>
        <dbReference type="ARBA" id="ARBA00011955"/>
    </source>
</evidence>
<evidence type="ECO:0000313" key="14">
    <source>
        <dbReference type="Proteomes" id="UP000244446"/>
    </source>
</evidence>
<evidence type="ECO:0000313" key="13">
    <source>
        <dbReference type="EMBL" id="PVA11690.1"/>
    </source>
</evidence>
<keyword evidence="5 10" id="KW-0479">Metal-binding</keyword>
<organism evidence="13 14">
    <name type="scientific">Pelagivirga sediminicola</name>
    <dbReference type="NCBI Taxonomy" id="2170575"/>
    <lineage>
        <taxon>Bacteria</taxon>
        <taxon>Pseudomonadati</taxon>
        <taxon>Pseudomonadota</taxon>
        <taxon>Alphaproteobacteria</taxon>
        <taxon>Rhodobacterales</taxon>
        <taxon>Paracoccaceae</taxon>
        <taxon>Pelagivirga</taxon>
    </lineage>
</organism>
<keyword evidence="3 10" id="KW-0285">Flavoprotein</keyword>
<dbReference type="InterPro" id="IPR006311">
    <property type="entry name" value="TAT_signal"/>
</dbReference>
<dbReference type="PANTHER" id="PTHR30040:SF2">
    <property type="entry name" value="FAD:PROTEIN FMN TRANSFERASE"/>
    <property type="match status" value="1"/>
</dbReference>
<dbReference type="EC" id="2.7.1.180" evidence="1 10"/>
<evidence type="ECO:0000256" key="6">
    <source>
        <dbReference type="ARBA" id="ARBA00022827"/>
    </source>
</evidence>
<dbReference type="SUPFAM" id="SSF143631">
    <property type="entry name" value="ApbE-like"/>
    <property type="match status" value="1"/>
</dbReference>
<comment type="cofactor">
    <cofactor evidence="11">
        <name>Mg(2+)</name>
        <dbReference type="ChEBI" id="CHEBI:18420"/>
    </cofactor>
    <cofactor evidence="11">
        <name>Mn(2+)</name>
        <dbReference type="ChEBI" id="CHEBI:29035"/>
    </cofactor>
    <text evidence="11">Magnesium. Can also use manganese.</text>
</comment>
<sequence length="302" mass="31324">MTTRRRFLTISAAALALPAAGFAQPVHTWQGAALGTTATLRLAHPDAKAISARVAAEISRLEDVFSLYRPQSALMRLNREGHLAAPPFELLECLSLAAAVHAASGGRFDPTVQPLWAAYAEASALGTLPDDASLSRARAQAGWERVALDPASITMAPGMALTLNGIAQGYIADRIAGMLETEGLTDILIDTGEFRALGGRPDGSAWPVKLAAGGSVALRARALATSAPLGTTFDERATLGHILDPVTGKPARAMWREITVSARSAALADALSTAACLFEDAAQMQACIVAFEGAALESAIAA</sequence>
<reference evidence="13 14" key="1">
    <citation type="submission" date="2018-04" db="EMBL/GenBank/DDBJ databases">
        <title>Pelagivirga bohaiensis gen. nov., sp. nov., a bacterium isolated from the Bohai Sea.</title>
        <authorList>
            <person name="Ji X."/>
        </authorList>
    </citation>
    <scope>NUCLEOTIDE SEQUENCE [LARGE SCALE GENOMIC DNA]</scope>
    <source>
        <strain evidence="13 14">BH-SD19</strain>
    </source>
</reference>
<evidence type="ECO:0000256" key="5">
    <source>
        <dbReference type="ARBA" id="ARBA00022723"/>
    </source>
</evidence>
<keyword evidence="7 10" id="KW-0460">Magnesium</keyword>
<evidence type="ECO:0000256" key="10">
    <source>
        <dbReference type="PIRNR" id="PIRNR006268"/>
    </source>
</evidence>
<comment type="catalytic activity">
    <reaction evidence="9 10">
        <text>L-threonyl-[protein] + FAD = FMN-L-threonyl-[protein] + AMP + H(+)</text>
        <dbReference type="Rhea" id="RHEA:36847"/>
        <dbReference type="Rhea" id="RHEA-COMP:11060"/>
        <dbReference type="Rhea" id="RHEA-COMP:11061"/>
        <dbReference type="ChEBI" id="CHEBI:15378"/>
        <dbReference type="ChEBI" id="CHEBI:30013"/>
        <dbReference type="ChEBI" id="CHEBI:57692"/>
        <dbReference type="ChEBI" id="CHEBI:74257"/>
        <dbReference type="ChEBI" id="CHEBI:456215"/>
        <dbReference type="EC" id="2.7.1.180"/>
    </reaction>
</comment>
<dbReference type="PANTHER" id="PTHR30040">
    <property type="entry name" value="THIAMINE BIOSYNTHESIS LIPOPROTEIN APBE"/>
    <property type="match status" value="1"/>
</dbReference>
<evidence type="ECO:0000256" key="11">
    <source>
        <dbReference type="PIRSR" id="PIRSR006268-2"/>
    </source>
</evidence>
<keyword evidence="4 10" id="KW-0808">Transferase</keyword>
<dbReference type="OrthoDB" id="9778595at2"/>
<dbReference type="AlphaFoldDB" id="A0A2T7GB86"/>
<dbReference type="InterPro" id="IPR003374">
    <property type="entry name" value="ApbE-like_sf"/>
</dbReference>
<protein>
    <recommendedName>
        <fullName evidence="2 10">FAD:protein FMN transferase</fullName>
        <ecNumber evidence="1 10">2.7.1.180</ecNumber>
    </recommendedName>
    <alternativeName>
        <fullName evidence="8 10">Flavin transferase</fullName>
    </alternativeName>
</protein>
<comment type="similarity">
    <text evidence="10">Belongs to the ApbE family.</text>
</comment>
<dbReference type="PIRSF" id="PIRSF006268">
    <property type="entry name" value="ApbE"/>
    <property type="match status" value="1"/>
</dbReference>
<dbReference type="GO" id="GO:0046872">
    <property type="term" value="F:metal ion binding"/>
    <property type="evidence" value="ECO:0007669"/>
    <property type="project" value="UniProtKB-UniRule"/>
</dbReference>
<dbReference type="Gene3D" id="3.10.520.10">
    <property type="entry name" value="ApbE-like domains"/>
    <property type="match status" value="1"/>
</dbReference>
<dbReference type="RefSeq" id="WP_108690434.1">
    <property type="nucleotide sequence ID" value="NZ_QCYH01000001.1"/>
</dbReference>
<gene>
    <name evidence="13" type="ORF">DC366_01645</name>
</gene>
<feature type="chain" id="PRO_5039947419" description="FAD:protein FMN transferase" evidence="12">
    <location>
        <begin position="24"/>
        <end position="302"/>
    </location>
</feature>
<feature type="binding site" evidence="11">
    <location>
        <position position="269"/>
    </location>
    <ligand>
        <name>Mg(2+)</name>
        <dbReference type="ChEBI" id="CHEBI:18420"/>
    </ligand>
</feature>
<evidence type="ECO:0000256" key="3">
    <source>
        <dbReference type="ARBA" id="ARBA00022630"/>
    </source>
</evidence>
<dbReference type="Proteomes" id="UP000244446">
    <property type="component" value="Unassembled WGS sequence"/>
</dbReference>